<dbReference type="Proteomes" id="UP001190926">
    <property type="component" value="Unassembled WGS sequence"/>
</dbReference>
<sequence>MIKRVVITNNHTNFLSVRCFSFEDDFTVNHLPPWGQYAMKVSKRVVYPSATMFNCSTNMGTFVAFKYDYECVKDEYEKCDWRFDEDSAYRWEPKLNVWAAVDYAPNYESLNRGGVIRGYFAN</sequence>
<evidence type="ECO:0008006" key="8">
    <source>
        <dbReference type="Google" id="ProtNLM"/>
    </source>
</evidence>
<evidence type="ECO:0000256" key="2">
    <source>
        <dbReference type="ARBA" id="ARBA00005581"/>
    </source>
</evidence>
<comment type="similarity">
    <text evidence="2">Belongs to the plant self-incompatibility (S1) protein family.</text>
</comment>
<reference evidence="6 7" key="1">
    <citation type="journal article" date="2021" name="Nat. Commun.">
        <title>Incipient diploidization of the medicinal plant Perilla within 10,000 years.</title>
        <authorList>
            <person name="Zhang Y."/>
            <person name="Shen Q."/>
            <person name="Leng L."/>
            <person name="Zhang D."/>
            <person name="Chen S."/>
            <person name="Shi Y."/>
            <person name="Ning Z."/>
            <person name="Chen S."/>
        </authorList>
    </citation>
    <scope>NUCLEOTIDE SEQUENCE [LARGE SCALE GENOMIC DNA]</scope>
    <source>
        <strain evidence="7">cv. PC099</strain>
    </source>
</reference>
<dbReference type="InterPro" id="IPR010264">
    <property type="entry name" value="Self-incomp_S1"/>
</dbReference>
<dbReference type="EMBL" id="SDAM02000323">
    <property type="protein sequence ID" value="KAH6824476.1"/>
    <property type="molecule type" value="Genomic_DNA"/>
</dbReference>
<keyword evidence="3" id="KW-0713">Self-incompatibility</keyword>
<gene>
    <name evidence="6" type="ORF">C2S53_002886</name>
</gene>
<dbReference type="GO" id="GO:0005576">
    <property type="term" value="C:extracellular region"/>
    <property type="evidence" value="ECO:0007669"/>
    <property type="project" value="UniProtKB-SubCell"/>
</dbReference>
<protein>
    <recommendedName>
        <fullName evidence="8">S-protein homolog</fullName>
    </recommendedName>
</protein>
<keyword evidence="4" id="KW-0964">Secreted</keyword>
<proteinExistence type="inferred from homology"/>
<evidence type="ECO:0000313" key="6">
    <source>
        <dbReference type="EMBL" id="KAH6824476.1"/>
    </source>
</evidence>
<evidence type="ECO:0000256" key="4">
    <source>
        <dbReference type="ARBA" id="ARBA00022525"/>
    </source>
</evidence>
<evidence type="ECO:0000256" key="5">
    <source>
        <dbReference type="ARBA" id="ARBA00022729"/>
    </source>
</evidence>
<keyword evidence="5" id="KW-0732">Signal</keyword>
<dbReference type="Pfam" id="PF05938">
    <property type="entry name" value="Self-incomp_S1"/>
    <property type="match status" value="1"/>
</dbReference>
<evidence type="ECO:0000256" key="1">
    <source>
        <dbReference type="ARBA" id="ARBA00004613"/>
    </source>
</evidence>
<accession>A0AAD4IZU9</accession>
<dbReference type="AlphaFoldDB" id="A0AAD4IZU9"/>
<comment type="subcellular location">
    <subcellularLocation>
        <location evidence="1">Secreted</location>
    </subcellularLocation>
</comment>
<evidence type="ECO:0000256" key="3">
    <source>
        <dbReference type="ARBA" id="ARBA00022471"/>
    </source>
</evidence>
<comment type="caution">
    <text evidence="6">The sequence shown here is derived from an EMBL/GenBank/DDBJ whole genome shotgun (WGS) entry which is preliminary data.</text>
</comment>
<organism evidence="6 7">
    <name type="scientific">Perilla frutescens var. hirtella</name>
    <name type="common">Perilla citriodora</name>
    <name type="synonym">Perilla setoyensis</name>
    <dbReference type="NCBI Taxonomy" id="608512"/>
    <lineage>
        <taxon>Eukaryota</taxon>
        <taxon>Viridiplantae</taxon>
        <taxon>Streptophyta</taxon>
        <taxon>Embryophyta</taxon>
        <taxon>Tracheophyta</taxon>
        <taxon>Spermatophyta</taxon>
        <taxon>Magnoliopsida</taxon>
        <taxon>eudicotyledons</taxon>
        <taxon>Gunneridae</taxon>
        <taxon>Pentapetalae</taxon>
        <taxon>asterids</taxon>
        <taxon>lamiids</taxon>
        <taxon>Lamiales</taxon>
        <taxon>Lamiaceae</taxon>
        <taxon>Nepetoideae</taxon>
        <taxon>Elsholtzieae</taxon>
        <taxon>Perilla</taxon>
    </lineage>
</organism>
<dbReference type="GO" id="GO:0060320">
    <property type="term" value="P:rejection of self pollen"/>
    <property type="evidence" value="ECO:0007669"/>
    <property type="project" value="UniProtKB-KW"/>
</dbReference>
<name>A0AAD4IZU9_PERFH</name>
<keyword evidence="7" id="KW-1185">Reference proteome</keyword>
<evidence type="ECO:0000313" key="7">
    <source>
        <dbReference type="Proteomes" id="UP001190926"/>
    </source>
</evidence>